<dbReference type="InterPro" id="IPR052536">
    <property type="entry name" value="ABC-4_Integral_Memb_Prot"/>
</dbReference>
<keyword evidence="2 6" id="KW-1003">Cell membrane</keyword>
<dbReference type="InterPro" id="IPR003838">
    <property type="entry name" value="ABC3_permease_C"/>
</dbReference>
<feature type="transmembrane region" description="Helical" evidence="6">
    <location>
        <begin position="58"/>
        <end position="80"/>
    </location>
</feature>
<dbReference type="Pfam" id="PF02687">
    <property type="entry name" value="FtsX"/>
    <property type="match status" value="1"/>
</dbReference>
<name>A0A2K2FNQ3_9CLOT</name>
<sequence length="654" mass="73441">MFIKLASRNVKRQIGNYMIYFITVSLTVALMFAINNVIFSKKLQEYAAQMEMLRTGLIGITIFISLIVSFVLSYGTSFILKLRKREFGTYLTLGMTRKNILTIFVLETLILCIAALATGIVLGLFIYQGLMGLLTYLMEVEYVFADYSMEGMTFTIVMVTAVFLLSSVTSAIYLKRVSIYQLIHGDRMVEKRVKHPVFWMTLTLISLAGIVGSCIAFYKVIEHLFLSDGNASEWPIMGCMVVLAVTVVTFHTGFARSVVNLMLKNRKLCCRGTNIFVLRQLSGKLSANSIMAGALAFLIAFAAIGANVSFSQKITEQAVLNKFYPFDISAILDAYEENPIGLEEAREIILRYAGIEKEIDFNIYTTGDNYLHGFTIWSGENFKRVKDSFIRESDINRLNAALGWEPIDLKGGFVIMSDIPQVMNMDFSSAELTLNGKTYSCTGKTDVMPLRAYFFFAAIVPDEAVEGLDIQTQCASFDLKDEKFDAHGLQSELSYSTNGNGFTFMRSDYKIKEYERLQRSSSTAIFIISTLYMAVVFVFMSMAILALKTLSGMSEDRRRYDVLFRLGAGEREQSKTLFLQIFSFFFLPFAIPLLLNIPAGITCSRIMELGGLMKQSGEILVTTVLITTVMAAIYLLYFGATYLIAKHNIVRTNI</sequence>
<gene>
    <name evidence="8" type="ORF">CDQ84_06185</name>
</gene>
<evidence type="ECO:0000256" key="4">
    <source>
        <dbReference type="ARBA" id="ARBA00022989"/>
    </source>
</evidence>
<dbReference type="PANTHER" id="PTHR46795">
    <property type="entry name" value="ABC TRANSPORTER PERMEASE-RELATED-RELATED"/>
    <property type="match status" value="1"/>
</dbReference>
<evidence type="ECO:0000313" key="9">
    <source>
        <dbReference type="Proteomes" id="UP000236151"/>
    </source>
</evidence>
<dbReference type="OrthoDB" id="9781780at2"/>
<keyword evidence="3 6" id="KW-0812">Transmembrane</keyword>
<dbReference type="EMBL" id="NIOJ01000011">
    <property type="protein sequence ID" value="PNU00412.1"/>
    <property type="molecule type" value="Genomic_DNA"/>
</dbReference>
<evidence type="ECO:0000256" key="5">
    <source>
        <dbReference type="ARBA" id="ARBA00023136"/>
    </source>
</evidence>
<dbReference type="KEGG" id="cthd:CDO33_05075"/>
<protein>
    <recommendedName>
        <fullName evidence="7">ABC3 transporter permease C-terminal domain-containing protein</fullName>
    </recommendedName>
</protein>
<keyword evidence="6" id="KW-0813">Transport</keyword>
<dbReference type="InterPro" id="IPR027022">
    <property type="entry name" value="ABC_permease_BceB-typ"/>
</dbReference>
<dbReference type="PIRSF" id="PIRSF018968">
    <property type="entry name" value="ABC_permease_BceB"/>
    <property type="match status" value="1"/>
</dbReference>
<feature type="domain" description="ABC3 transporter permease C-terminal" evidence="7">
    <location>
        <begin position="60"/>
        <end position="177"/>
    </location>
</feature>
<dbReference type="GO" id="GO:0005886">
    <property type="term" value="C:plasma membrane"/>
    <property type="evidence" value="ECO:0007669"/>
    <property type="project" value="UniProtKB-SubCell"/>
</dbReference>
<keyword evidence="9" id="KW-1185">Reference proteome</keyword>
<dbReference type="GO" id="GO:0055085">
    <property type="term" value="P:transmembrane transport"/>
    <property type="evidence" value="ECO:0007669"/>
    <property type="project" value="UniProtKB-UniRule"/>
</dbReference>
<feature type="transmembrane region" description="Helical" evidence="6">
    <location>
        <begin position="619"/>
        <end position="645"/>
    </location>
</feature>
<dbReference type="PANTHER" id="PTHR46795:SF3">
    <property type="entry name" value="ABC TRANSPORTER PERMEASE"/>
    <property type="match status" value="1"/>
</dbReference>
<dbReference type="Proteomes" id="UP000236151">
    <property type="component" value="Unassembled WGS sequence"/>
</dbReference>
<organism evidence="8 9">
    <name type="scientific">Clostridium thermosuccinogenes</name>
    <dbReference type="NCBI Taxonomy" id="84032"/>
    <lineage>
        <taxon>Bacteria</taxon>
        <taxon>Bacillati</taxon>
        <taxon>Bacillota</taxon>
        <taxon>Clostridia</taxon>
        <taxon>Eubacteriales</taxon>
        <taxon>Clostridiaceae</taxon>
        <taxon>Clostridium</taxon>
    </lineage>
</organism>
<feature type="transmembrane region" description="Helical" evidence="6">
    <location>
        <begin position="524"/>
        <end position="547"/>
    </location>
</feature>
<evidence type="ECO:0000256" key="1">
    <source>
        <dbReference type="ARBA" id="ARBA00004651"/>
    </source>
</evidence>
<evidence type="ECO:0000256" key="6">
    <source>
        <dbReference type="PIRNR" id="PIRNR018968"/>
    </source>
</evidence>
<feature type="transmembrane region" description="Helical" evidence="6">
    <location>
        <begin position="197"/>
        <end position="218"/>
    </location>
</feature>
<dbReference type="AlphaFoldDB" id="A0A2K2FNQ3"/>
<accession>A0A2K2FNQ3</accession>
<reference evidence="8 9" key="1">
    <citation type="submission" date="2017-06" db="EMBL/GenBank/DDBJ databases">
        <title>Investigating the central metabolism of Clostridium thermosuccinogenes.</title>
        <authorList>
            <person name="Koendjbiharie J.G."/>
            <person name="van Kranenburg R."/>
        </authorList>
    </citation>
    <scope>NUCLEOTIDE SEQUENCE [LARGE SCALE GENOMIC DNA]</scope>
    <source>
        <strain evidence="8 9">DSM 5806</strain>
    </source>
</reference>
<feature type="transmembrane region" description="Helical" evidence="6">
    <location>
        <begin position="289"/>
        <end position="310"/>
    </location>
</feature>
<feature type="transmembrane region" description="Helical" evidence="6">
    <location>
        <begin position="17"/>
        <end position="38"/>
    </location>
</feature>
<proteinExistence type="inferred from homology"/>
<comment type="subcellular location">
    <subcellularLocation>
        <location evidence="1 6">Cell membrane</location>
        <topology evidence="1 6">Multi-pass membrane protein</topology>
    </subcellularLocation>
</comment>
<feature type="transmembrane region" description="Helical" evidence="6">
    <location>
        <begin position="234"/>
        <end position="259"/>
    </location>
</feature>
<evidence type="ECO:0000259" key="7">
    <source>
        <dbReference type="Pfam" id="PF02687"/>
    </source>
</evidence>
<evidence type="ECO:0000313" key="8">
    <source>
        <dbReference type="EMBL" id="PNU00412.1"/>
    </source>
</evidence>
<feature type="transmembrane region" description="Helical" evidence="6">
    <location>
        <begin position="147"/>
        <end position="174"/>
    </location>
</feature>
<evidence type="ECO:0000256" key="2">
    <source>
        <dbReference type="ARBA" id="ARBA00022475"/>
    </source>
</evidence>
<comment type="caution">
    <text evidence="8">The sequence shown here is derived from an EMBL/GenBank/DDBJ whole genome shotgun (WGS) entry which is preliminary data.</text>
</comment>
<keyword evidence="5 6" id="KW-0472">Membrane</keyword>
<comment type="similarity">
    <text evidence="6">Belongs to the ABC-4 integral membrane protein family.</text>
</comment>
<dbReference type="RefSeq" id="WP_103080861.1">
    <property type="nucleotide sequence ID" value="NZ_CP021850.1"/>
</dbReference>
<feature type="transmembrane region" description="Helical" evidence="6">
    <location>
        <begin position="577"/>
        <end position="599"/>
    </location>
</feature>
<evidence type="ECO:0000256" key="3">
    <source>
        <dbReference type="ARBA" id="ARBA00022692"/>
    </source>
</evidence>
<keyword evidence="4 6" id="KW-1133">Transmembrane helix</keyword>
<feature type="transmembrane region" description="Helical" evidence="6">
    <location>
        <begin position="101"/>
        <end position="127"/>
    </location>
</feature>